<evidence type="ECO:0000256" key="1">
    <source>
        <dbReference type="SAM" id="Phobius"/>
    </source>
</evidence>
<evidence type="ECO:0000313" key="2">
    <source>
        <dbReference type="EMBL" id="MCW7528213.1"/>
    </source>
</evidence>
<keyword evidence="1" id="KW-0812">Transmembrane</keyword>
<keyword evidence="1" id="KW-1133">Transmembrane helix</keyword>
<gene>
    <name evidence="2" type="ORF">ND861_17790</name>
</gene>
<organism evidence="2 3">
    <name type="scientific">Leptospira soteropolitanensis</name>
    <dbReference type="NCBI Taxonomy" id="2950025"/>
    <lineage>
        <taxon>Bacteria</taxon>
        <taxon>Pseudomonadati</taxon>
        <taxon>Spirochaetota</taxon>
        <taxon>Spirochaetia</taxon>
        <taxon>Leptospirales</taxon>
        <taxon>Leptospiraceae</taxon>
        <taxon>Leptospira</taxon>
    </lineage>
</organism>
<accession>A0ABT3MMU7</accession>
<keyword evidence="3" id="KW-1185">Reference proteome</keyword>
<proteinExistence type="predicted"/>
<evidence type="ECO:0000313" key="3">
    <source>
        <dbReference type="Proteomes" id="UP001208912"/>
    </source>
</evidence>
<sequence length="114" mass="12983">MNLLETKRIQFLFSQKYLDKYKKTSFSGVWSKMSSIPSAIRRSILLWLISFTLEMRSIFVFSGIFANSSFQISYSALAPCHNNTFFPARAFCKANSPASIDLPDPVLPKTKLCE</sequence>
<reference evidence="2 3" key="1">
    <citation type="submission" date="2022-06" db="EMBL/GenBank/DDBJ databases">
        <title>Leptospira isolates from biofilms formed at urban environments.</title>
        <authorList>
            <person name="Ribeiro P.S."/>
            <person name="Sousa T."/>
            <person name="Carvalho N."/>
            <person name="Aburjaile F."/>
            <person name="Neves F."/>
            <person name="Oliveira D."/>
            <person name="Blanco L."/>
            <person name="Lima J."/>
            <person name="Costa F."/>
            <person name="Brenig B."/>
            <person name="Soares S."/>
            <person name="Ramos R."/>
            <person name="Goes-Neto A."/>
            <person name="Matiuzzi M."/>
            <person name="Azevedo V."/>
            <person name="Ristow P."/>
        </authorList>
    </citation>
    <scope>NUCLEOTIDE SEQUENCE [LARGE SCALE GENOMIC DNA]</scope>
    <source>
        <strain evidence="2 3">VSF19</strain>
    </source>
</reference>
<protein>
    <submittedName>
        <fullName evidence="2">Uncharacterized protein</fullName>
    </submittedName>
</protein>
<comment type="caution">
    <text evidence="2">The sequence shown here is derived from an EMBL/GenBank/DDBJ whole genome shotgun (WGS) entry which is preliminary data.</text>
</comment>
<feature type="transmembrane region" description="Helical" evidence="1">
    <location>
        <begin position="44"/>
        <end position="66"/>
    </location>
</feature>
<dbReference type="RefSeq" id="WP_265361213.1">
    <property type="nucleotide sequence ID" value="NZ_JAMQPL010000011.1"/>
</dbReference>
<keyword evidence="1" id="KW-0472">Membrane</keyword>
<dbReference type="Proteomes" id="UP001208912">
    <property type="component" value="Unassembled WGS sequence"/>
</dbReference>
<name>A0ABT3MMU7_9LEPT</name>
<dbReference type="EMBL" id="JAMQPM010000011">
    <property type="protein sequence ID" value="MCW7528213.1"/>
    <property type="molecule type" value="Genomic_DNA"/>
</dbReference>